<name>A0AAN6TKV1_9PEZI</name>
<gene>
    <name evidence="3" type="ORF">N656DRAFT_241897</name>
</gene>
<evidence type="ECO:0000256" key="1">
    <source>
        <dbReference type="SAM" id="MobiDB-lite"/>
    </source>
</evidence>
<evidence type="ECO:0000313" key="4">
    <source>
        <dbReference type="Proteomes" id="UP001302812"/>
    </source>
</evidence>
<keyword evidence="2" id="KW-0732">Signal</keyword>
<dbReference type="AlphaFoldDB" id="A0AAN6TKV1"/>
<feature type="region of interest" description="Disordered" evidence="1">
    <location>
        <begin position="109"/>
        <end position="162"/>
    </location>
</feature>
<feature type="chain" id="PRO_5042934889" evidence="2">
    <location>
        <begin position="19"/>
        <end position="189"/>
    </location>
</feature>
<evidence type="ECO:0000256" key="2">
    <source>
        <dbReference type="SAM" id="SignalP"/>
    </source>
</evidence>
<feature type="signal peptide" evidence="2">
    <location>
        <begin position="1"/>
        <end position="18"/>
    </location>
</feature>
<dbReference type="GeneID" id="89933108"/>
<protein>
    <submittedName>
        <fullName evidence="3">Uncharacterized protein</fullName>
    </submittedName>
</protein>
<proteinExistence type="predicted"/>
<dbReference type="Proteomes" id="UP001302812">
    <property type="component" value="Unassembled WGS sequence"/>
</dbReference>
<feature type="compositionally biased region" description="Gly residues" evidence="1">
    <location>
        <begin position="115"/>
        <end position="125"/>
    </location>
</feature>
<dbReference type="EMBL" id="MU853333">
    <property type="protein sequence ID" value="KAK4116372.1"/>
    <property type="molecule type" value="Genomic_DNA"/>
</dbReference>
<sequence length="189" mass="17851">MRAVSVVLAGVFALVASAQSTTSGSAATPTTTDPVQASMIACIEACTPGDVSCTSKCIAVPNPNESQVNATNNCVAACPQGNGTESDIRNYETCVSDCIGQNYFTTSGGTPSPTGGAGSGSGSGSSGSASGEASGTAGSTGASGTAGGQASPTDSSAPAASSTGAASQMLRMTGSAAGLFGFLAAVLAL</sequence>
<evidence type="ECO:0000313" key="3">
    <source>
        <dbReference type="EMBL" id="KAK4116372.1"/>
    </source>
</evidence>
<keyword evidence="4" id="KW-1185">Reference proteome</keyword>
<accession>A0AAN6TKV1</accession>
<reference evidence="3" key="1">
    <citation type="journal article" date="2023" name="Mol. Phylogenet. Evol.">
        <title>Genome-scale phylogeny and comparative genomics of the fungal order Sordariales.</title>
        <authorList>
            <person name="Hensen N."/>
            <person name="Bonometti L."/>
            <person name="Westerberg I."/>
            <person name="Brannstrom I.O."/>
            <person name="Guillou S."/>
            <person name="Cros-Aarteil S."/>
            <person name="Calhoun S."/>
            <person name="Haridas S."/>
            <person name="Kuo A."/>
            <person name="Mondo S."/>
            <person name="Pangilinan J."/>
            <person name="Riley R."/>
            <person name="LaButti K."/>
            <person name="Andreopoulos B."/>
            <person name="Lipzen A."/>
            <person name="Chen C."/>
            <person name="Yan M."/>
            <person name="Daum C."/>
            <person name="Ng V."/>
            <person name="Clum A."/>
            <person name="Steindorff A."/>
            <person name="Ohm R.A."/>
            <person name="Martin F."/>
            <person name="Silar P."/>
            <person name="Natvig D.O."/>
            <person name="Lalanne C."/>
            <person name="Gautier V."/>
            <person name="Ament-Velasquez S.L."/>
            <person name="Kruys A."/>
            <person name="Hutchinson M.I."/>
            <person name="Powell A.J."/>
            <person name="Barry K."/>
            <person name="Miller A.N."/>
            <person name="Grigoriev I.V."/>
            <person name="Debuchy R."/>
            <person name="Gladieux P."/>
            <person name="Hiltunen Thoren M."/>
            <person name="Johannesson H."/>
        </authorList>
    </citation>
    <scope>NUCLEOTIDE SEQUENCE</scope>
    <source>
        <strain evidence="3">CBS 508.74</strain>
    </source>
</reference>
<organism evidence="3 4">
    <name type="scientific">Canariomyces notabilis</name>
    <dbReference type="NCBI Taxonomy" id="2074819"/>
    <lineage>
        <taxon>Eukaryota</taxon>
        <taxon>Fungi</taxon>
        <taxon>Dikarya</taxon>
        <taxon>Ascomycota</taxon>
        <taxon>Pezizomycotina</taxon>
        <taxon>Sordariomycetes</taxon>
        <taxon>Sordariomycetidae</taxon>
        <taxon>Sordariales</taxon>
        <taxon>Chaetomiaceae</taxon>
        <taxon>Canariomyces</taxon>
    </lineage>
</organism>
<reference evidence="3" key="2">
    <citation type="submission" date="2023-05" db="EMBL/GenBank/DDBJ databases">
        <authorList>
            <consortium name="Lawrence Berkeley National Laboratory"/>
            <person name="Steindorff A."/>
            <person name="Hensen N."/>
            <person name="Bonometti L."/>
            <person name="Westerberg I."/>
            <person name="Brannstrom I.O."/>
            <person name="Guillou S."/>
            <person name="Cros-Aarteil S."/>
            <person name="Calhoun S."/>
            <person name="Haridas S."/>
            <person name="Kuo A."/>
            <person name="Mondo S."/>
            <person name="Pangilinan J."/>
            <person name="Riley R."/>
            <person name="Labutti K."/>
            <person name="Andreopoulos B."/>
            <person name="Lipzen A."/>
            <person name="Chen C."/>
            <person name="Yanf M."/>
            <person name="Daum C."/>
            <person name="Ng V."/>
            <person name="Clum A."/>
            <person name="Ohm R."/>
            <person name="Martin F."/>
            <person name="Silar P."/>
            <person name="Natvig D."/>
            <person name="Lalanne C."/>
            <person name="Gautier V."/>
            <person name="Ament-Velasquez S.L."/>
            <person name="Kruys A."/>
            <person name="Hutchinson M.I."/>
            <person name="Powell A.J."/>
            <person name="Barry K."/>
            <person name="Miller A.N."/>
            <person name="Grigoriev I.V."/>
            <person name="Debuchy R."/>
            <person name="Gladieux P."/>
            <person name="Thoren M.H."/>
            <person name="Johannesson H."/>
        </authorList>
    </citation>
    <scope>NUCLEOTIDE SEQUENCE</scope>
    <source>
        <strain evidence="3">CBS 508.74</strain>
    </source>
</reference>
<dbReference type="RefSeq" id="XP_064673942.1">
    <property type="nucleotide sequence ID" value="XM_064808985.1"/>
</dbReference>
<comment type="caution">
    <text evidence="3">The sequence shown here is derived from an EMBL/GenBank/DDBJ whole genome shotgun (WGS) entry which is preliminary data.</text>
</comment>
<feature type="compositionally biased region" description="Low complexity" evidence="1">
    <location>
        <begin position="126"/>
        <end position="162"/>
    </location>
</feature>